<evidence type="ECO:0000256" key="15">
    <source>
        <dbReference type="ARBA" id="ARBA00023170"/>
    </source>
</evidence>
<dbReference type="PROSITE" id="PS50011">
    <property type="entry name" value="PROTEIN_KINASE_DOM"/>
    <property type="match status" value="1"/>
</dbReference>
<dbReference type="GO" id="GO:0005524">
    <property type="term" value="F:ATP binding"/>
    <property type="evidence" value="ECO:0007669"/>
    <property type="project" value="UniProtKB-KW"/>
</dbReference>
<dbReference type="InterPro" id="IPR011009">
    <property type="entry name" value="Kinase-like_dom_sf"/>
</dbReference>
<dbReference type="FunFam" id="1.10.510.10:FF:000248">
    <property type="entry name" value="S-receptor-like kinase 5"/>
    <property type="match status" value="1"/>
</dbReference>
<evidence type="ECO:0000259" key="23">
    <source>
        <dbReference type="PROSITE" id="PS50927"/>
    </source>
</evidence>
<evidence type="ECO:0000256" key="4">
    <source>
        <dbReference type="ARBA" id="ARBA00022553"/>
    </source>
</evidence>
<comment type="catalytic activity">
    <reaction evidence="18 19">
        <text>L-seryl-[protein] + ATP = O-phospho-L-seryl-[protein] + ADP + H(+)</text>
        <dbReference type="Rhea" id="RHEA:17989"/>
        <dbReference type="Rhea" id="RHEA-COMP:9863"/>
        <dbReference type="Rhea" id="RHEA-COMP:11604"/>
        <dbReference type="ChEBI" id="CHEBI:15378"/>
        <dbReference type="ChEBI" id="CHEBI:29999"/>
        <dbReference type="ChEBI" id="CHEBI:30616"/>
        <dbReference type="ChEBI" id="CHEBI:83421"/>
        <dbReference type="ChEBI" id="CHEBI:456216"/>
        <dbReference type="EC" id="2.7.11.1"/>
    </reaction>
</comment>
<keyword evidence="6 20" id="KW-0812">Transmembrane</keyword>
<dbReference type="PANTHER" id="PTHR47976">
    <property type="entry name" value="G-TYPE LECTIN S-RECEPTOR-LIKE SERINE/THREONINE-PROTEIN KINASE SD2-5"/>
    <property type="match status" value="1"/>
</dbReference>
<comment type="subcellular location">
    <subcellularLocation>
        <location evidence="1">Membrane</location>
        <topology evidence="1">Single-pass type I membrane protein</topology>
    </subcellularLocation>
</comment>
<evidence type="ECO:0000256" key="13">
    <source>
        <dbReference type="ARBA" id="ARBA00023136"/>
    </source>
</evidence>
<evidence type="ECO:0000313" key="24">
    <source>
        <dbReference type="EMBL" id="OAY76777.1"/>
    </source>
</evidence>
<dbReference type="SMART" id="SM00220">
    <property type="entry name" value="S_TKc"/>
    <property type="match status" value="1"/>
</dbReference>
<evidence type="ECO:0000256" key="21">
    <source>
        <dbReference type="SAM" id="SignalP"/>
    </source>
</evidence>
<dbReference type="Proteomes" id="UP000092600">
    <property type="component" value="Unassembled WGS sequence"/>
</dbReference>
<feature type="domain" description="Protein kinase" evidence="22">
    <location>
        <begin position="516"/>
        <end position="791"/>
    </location>
</feature>
<dbReference type="CDD" id="cd00028">
    <property type="entry name" value="B_lectin"/>
    <property type="match status" value="1"/>
</dbReference>
<evidence type="ECO:0000313" key="25">
    <source>
        <dbReference type="Proteomes" id="UP000092600"/>
    </source>
</evidence>
<protein>
    <recommendedName>
        <fullName evidence="19">Receptor-like serine/threonine-protein kinase</fullName>
        <ecNumber evidence="19">2.7.11.1</ecNumber>
    </recommendedName>
</protein>
<keyword evidence="16" id="KW-0325">Glycoprotein</keyword>
<keyword evidence="10 19" id="KW-0418">Kinase</keyword>
<dbReference type="CDD" id="cd14066">
    <property type="entry name" value="STKc_IRAK"/>
    <property type="match status" value="1"/>
</dbReference>
<dbReference type="Gene3D" id="2.90.10.30">
    <property type="match status" value="1"/>
</dbReference>
<dbReference type="InterPro" id="IPR024171">
    <property type="entry name" value="SRK-like_kinase"/>
</dbReference>
<dbReference type="PROSITE" id="PS50927">
    <property type="entry name" value="BULB_LECTIN"/>
    <property type="match status" value="1"/>
</dbReference>
<comment type="caution">
    <text evidence="24">The sequence shown here is derived from an EMBL/GenBank/DDBJ whole genome shotgun (WGS) entry which is preliminary data.</text>
</comment>
<feature type="signal peptide" evidence="21">
    <location>
        <begin position="1"/>
        <end position="25"/>
    </location>
</feature>
<dbReference type="Gene3D" id="1.10.510.10">
    <property type="entry name" value="Transferase(Phosphotransferase) domain 1"/>
    <property type="match status" value="1"/>
</dbReference>
<feature type="domain" description="Bulb-type lectin" evidence="23">
    <location>
        <begin position="61"/>
        <end position="179"/>
    </location>
</feature>
<feature type="chain" id="PRO_5008508339" description="Receptor-like serine/threonine-protein kinase" evidence="21">
    <location>
        <begin position="26"/>
        <end position="832"/>
    </location>
</feature>
<evidence type="ECO:0000256" key="20">
    <source>
        <dbReference type="SAM" id="Phobius"/>
    </source>
</evidence>
<dbReference type="GO" id="GO:0106310">
    <property type="term" value="F:protein serine kinase activity"/>
    <property type="evidence" value="ECO:0007669"/>
    <property type="project" value="RHEA"/>
</dbReference>
<dbReference type="InterPro" id="IPR000719">
    <property type="entry name" value="Prot_kinase_dom"/>
</dbReference>
<evidence type="ECO:0000256" key="2">
    <source>
        <dbReference type="ARBA" id="ARBA00022527"/>
    </source>
</evidence>
<evidence type="ECO:0000256" key="18">
    <source>
        <dbReference type="ARBA" id="ARBA00048679"/>
    </source>
</evidence>
<dbReference type="EMBL" id="LSRQ01001725">
    <property type="protein sequence ID" value="OAY76777.1"/>
    <property type="molecule type" value="Genomic_DNA"/>
</dbReference>
<keyword evidence="2 19" id="KW-0723">Serine/threonine-protein kinase</keyword>
<evidence type="ECO:0000256" key="6">
    <source>
        <dbReference type="ARBA" id="ARBA00022692"/>
    </source>
</evidence>
<evidence type="ECO:0000256" key="9">
    <source>
        <dbReference type="ARBA" id="ARBA00022741"/>
    </source>
</evidence>
<dbReference type="SUPFAM" id="SSF56112">
    <property type="entry name" value="Protein kinase-like (PK-like)"/>
    <property type="match status" value="1"/>
</dbReference>
<dbReference type="CDD" id="cd01098">
    <property type="entry name" value="PAN_AP_plant"/>
    <property type="match status" value="1"/>
</dbReference>
<comment type="catalytic activity">
    <reaction evidence="17 19">
        <text>L-threonyl-[protein] + ATP = O-phospho-L-threonyl-[protein] + ADP + H(+)</text>
        <dbReference type="Rhea" id="RHEA:46608"/>
        <dbReference type="Rhea" id="RHEA-COMP:11060"/>
        <dbReference type="Rhea" id="RHEA-COMP:11605"/>
        <dbReference type="ChEBI" id="CHEBI:15378"/>
        <dbReference type="ChEBI" id="CHEBI:30013"/>
        <dbReference type="ChEBI" id="CHEBI:30616"/>
        <dbReference type="ChEBI" id="CHEBI:61977"/>
        <dbReference type="ChEBI" id="CHEBI:456216"/>
        <dbReference type="EC" id="2.7.11.1"/>
    </reaction>
</comment>
<evidence type="ECO:0000256" key="19">
    <source>
        <dbReference type="PIRNR" id="PIRNR000641"/>
    </source>
</evidence>
<keyword evidence="12 20" id="KW-1133">Transmembrane helix</keyword>
<evidence type="ECO:0000256" key="14">
    <source>
        <dbReference type="ARBA" id="ARBA00023157"/>
    </source>
</evidence>
<evidence type="ECO:0000256" key="3">
    <source>
        <dbReference type="ARBA" id="ARBA00022536"/>
    </source>
</evidence>
<dbReference type="SMART" id="SM00108">
    <property type="entry name" value="B_lectin"/>
    <property type="match status" value="1"/>
</dbReference>
<dbReference type="Pfam" id="PF00069">
    <property type="entry name" value="Pkinase"/>
    <property type="match status" value="1"/>
</dbReference>
<accession>A0A199VI10</accession>
<evidence type="ECO:0000256" key="5">
    <source>
        <dbReference type="ARBA" id="ARBA00022679"/>
    </source>
</evidence>
<keyword evidence="14" id="KW-1015">Disulfide bond</keyword>
<dbReference type="FunFam" id="3.30.200.20:FF:000178">
    <property type="entry name" value="serine/threonine-protein kinase PBS1-like"/>
    <property type="match status" value="1"/>
</dbReference>
<keyword evidence="8 24" id="KW-0430">Lectin</keyword>
<evidence type="ECO:0000256" key="11">
    <source>
        <dbReference type="ARBA" id="ARBA00022840"/>
    </source>
</evidence>
<reference evidence="24 25" key="1">
    <citation type="journal article" date="2016" name="DNA Res.">
        <title>The draft genome of MD-2 pineapple using hybrid error correction of long reads.</title>
        <authorList>
            <person name="Redwan R.M."/>
            <person name="Saidin A."/>
            <person name="Kumar S.V."/>
        </authorList>
    </citation>
    <scope>NUCLEOTIDE SEQUENCE [LARGE SCALE GENOMIC DNA]</scope>
    <source>
        <strain evidence="25">cv. MD2</strain>
        <tissue evidence="24">Leaf</tissue>
    </source>
</reference>
<dbReference type="GO" id="GO:0051707">
    <property type="term" value="P:response to other organism"/>
    <property type="evidence" value="ECO:0007669"/>
    <property type="project" value="UniProtKB-ARBA"/>
</dbReference>
<keyword evidence="11 19" id="KW-0067">ATP-binding</keyword>
<keyword evidence="13 20" id="KW-0472">Membrane</keyword>
<keyword evidence="5 19" id="KW-0808">Transferase</keyword>
<proteinExistence type="inferred from homology"/>
<dbReference type="InterPro" id="IPR036426">
    <property type="entry name" value="Bulb-type_lectin_dom_sf"/>
</dbReference>
<dbReference type="AlphaFoldDB" id="A0A199VI10"/>
<comment type="similarity">
    <text evidence="19">Belongs to the protein kinase superfamily. Ser/Thr protein kinase family.</text>
</comment>
<dbReference type="PROSITE" id="PS00108">
    <property type="entry name" value="PROTEIN_KINASE_ST"/>
    <property type="match status" value="1"/>
</dbReference>
<dbReference type="PIRSF" id="PIRSF000641">
    <property type="entry name" value="SRK"/>
    <property type="match status" value="1"/>
</dbReference>
<evidence type="ECO:0000256" key="16">
    <source>
        <dbReference type="ARBA" id="ARBA00023180"/>
    </source>
</evidence>
<keyword evidence="3" id="KW-0245">EGF-like domain</keyword>
<evidence type="ECO:0000256" key="7">
    <source>
        <dbReference type="ARBA" id="ARBA00022729"/>
    </source>
</evidence>
<dbReference type="GO" id="GO:0030246">
    <property type="term" value="F:carbohydrate binding"/>
    <property type="evidence" value="ECO:0007669"/>
    <property type="project" value="UniProtKB-KW"/>
</dbReference>
<dbReference type="SUPFAM" id="SSF51110">
    <property type="entry name" value="alpha-D-mannose-specific plant lectins"/>
    <property type="match status" value="1"/>
</dbReference>
<evidence type="ECO:0000256" key="12">
    <source>
        <dbReference type="ARBA" id="ARBA00022989"/>
    </source>
</evidence>
<keyword evidence="9 19" id="KW-0547">Nucleotide-binding</keyword>
<sequence length="832" mass="90676">MPPPPPQHYLLLLLILLLLAVSSNSLVPPAVVPPALFANAPTLPPFPDGSSACPLLVRRRKPPSAPQAHLCAGFICPFPATTAASSSPSSSSSPPFRRVVSANTTSPRIVWSANRGRPVRRNATLEFTIGGDVVLRDVDGTIVWSTNTSNRSVASLALAPSGNLVIFDSKNLSVWQSFDHPTDSLILGQPLKVGQRLTADAAPANSSKRIFHLSVLPDGLYASIESNPLQVYYKLQYNNKTKPTSGAISAIFLSGGLTIIDGNPPLPSLSTPAQYMRLEMDGHLRIYQWNGTVWKFISDALHLDDCAYPTVCGGYGICSNGQCSCPSGGSGGSSNNNPQFFNLINNREPNLGCTPATPLSCQSTQDHQLLPLVNVTYFDDYADRWSTDEQSCKNACLKNCSCQAAFFRYGFNSSNGSCHLPTEVFSLVSTRPEGVGQNFSAYLKVQVIHQSTSSRGKIVTGAAHGVLILLIVIIGAAIVILRRKKAAREDAEEDVFKGLPGLPRRFSYSQLKSATNGFSTKLGEGGFGPVYEGRFGDAKIAVKCLSDIKQGREEFLAEVKTIGSVHHINLVRLIGFCSDKSRQLLVYEFMSNGSLDKWIFHNKGNTAAAVLDWKTRLKIIVDISKGLSYLHEECSQKIVHLDIKPGNILLDEKFTAKISDFGLAKLIDRDQSHVMTRVRGTRGYIAPEWLTSTITEKADVYSFGVVVMEIVSGRKSIDSSQPEGSTHLINLLQNKIKAERLSDLVDGRSTDMQLCRFDVVEVIKLAIWCLQGEISKRPSMSQVVKVLEGSMDYETSKEYSKFMSSSPALSAWADIFDTSDPPSALQLSESRM</sequence>
<dbReference type="InterPro" id="IPR001480">
    <property type="entry name" value="Bulb-type_lectin_dom"/>
</dbReference>
<organism evidence="24 25">
    <name type="scientific">Ananas comosus</name>
    <name type="common">Pineapple</name>
    <name type="synonym">Ananas ananas</name>
    <dbReference type="NCBI Taxonomy" id="4615"/>
    <lineage>
        <taxon>Eukaryota</taxon>
        <taxon>Viridiplantae</taxon>
        <taxon>Streptophyta</taxon>
        <taxon>Embryophyta</taxon>
        <taxon>Tracheophyta</taxon>
        <taxon>Spermatophyta</taxon>
        <taxon>Magnoliopsida</taxon>
        <taxon>Liliopsida</taxon>
        <taxon>Poales</taxon>
        <taxon>Bromeliaceae</taxon>
        <taxon>Bromelioideae</taxon>
        <taxon>Ananas</taxon>
    </lineage>
</organism>
<dbReference type="PANTHER" id="PTHR47976:SF110">
    <property type="entry name" value="RECEPTOR-LIKE SERINE_THREONINE-PROTEIN KINASE"/>
    <property type="match status" value="1"/>
</dbReference>
<evidence type="ECO:0000256" key="1">
    <source>
        <dbReference type="ARBA" id="ARBA00004479"/>
    </source>
</evidence>
<dbReference type="InterPro" id="IPR051343">
    <property type="entry name" value="G-type_lectin_kinases/EP1-like"/>
</dbReference>
<keyword evidence="4" id="KW-0597">Phosphoprotein</keyword>
<name>A0A199VI10_ANACO</name>
<dbReference type="EC" id="2.7.11.1" evidence="19"/>
<dbReference type="Pfam" id="PF01453">
    <property type="entry name" value="B_lectin"/>
    <property type="match status" value="1"/>
</dbReference>
<dbReference type="STRING" id="4615.A0A199VI10"/>
<feature type="transmembrane region" description="Helical" evidence="20">
    <location>
        <begin position="461"/>
        <end position="481"/>
    </location>
</feature>
<dbReference type="GO" id="GO:0016020">
    <property type="term" value="C:membrane"/>
    <property type="evidence" value="ECO:0007669"/>
    <property type="project" value="UniProtKB-SubCell"/>
</dbReference>
<evidence type="ECO:0000256" key="8">
    <source>
        <dbReference type="ARBA" id="ARBA00022734"/>
    </source>
</evidence>
<keyword evidence="15 24" id="KW-0675">Receptor</keyword>
<dbReference type="Gene3D" id="3.30.200.20">
    <property type="entry name" value="Phosphorylase Kinase, domain 1"/>
    <property type="match status" value="1"/>
</dbReference>
<keyword evidence="7 21" id="KW-0732">Signal</keyword>
<dbReference type="GO" id="GO:0004674">
    <property type="term" value="F:protein serine/threonine kinase activity"/>
    <property type="evidence" value="ECO:0007669"/>
    <property type="project" value="UniProtKB-KW"/>
</dbReference>
<dbReference type="InterPro" id="IPR008271">
    <property type="entry name" value="Ser/Thr_kinase_AS"/>
</dbReference>
<gene>
    <name evidence="24" type="ORF">ACMD2_21242</name>
</gene>
<evidence type="ECO:0000259" key="22">
    <source>
        <dbReference type="PROSITE" id="PS50011"/>
    </source>
</evidence>
<evidence type="ECO:0000256" key="10">
    <source>
        <dbReference type="ARBA" id="ARBA00022777"/>
    </source>
</evidence>
<evidence type="ECO:0000256" key="17">
    <source>
        <dbReference type="ARBA" id="ARBA00047899"/>
    </source>
</evidence>
<dbReference type="FunFam" id="2.90.10.30:FF:000003">
    <property type="entry name" value="Os04g0303100 protein"/>
    <property type="match status" value="1"/>
</dbReference>